<dbReference type="AlphaFoldDB" id="A0A0E0EA41"/>
<evidence type="ECO:0000313" key="2">
    <source>
        <dbReference type="EnsemblPlants" id="OMERI07G08580.1"/>
    </source>
</evidence>
<name>A0A0E0EA41_9ORYZ</name>
<accession>A0A0E0EA41</accession>
<organism evidence="2">
    <name type="scientific">Oryza meridionalis</name>
    <dbReference type="NCBI Taxonomy" id="40149"/>
    <lineage>
        <taxon>Eukaryota</taxon>
        <taxon>Viridiplantae</taxon>
        <taxon>Streptophyta</taxon>
        <taxon>Embryophyta</taxon>
        <taxon>Tracheophyta</taxon>
        <taxon>Spermatophyta</taxon>
        <taxon>Magnoliopsida</taxon>
        <taxon>Liliopsida</taxon>
        <taxon>Poales</taxon>
        <taxon>Poaceae</taxon>
        <taxon>BOP clade</taxon>
        <taxon>Oryzoideae</taxon>
        <taxon>Oryzeae</taxon>
        <taxon>Oryzinae</taxon>
        <taxon>Oryza</taxon>
    </lineage>
</organism>
<dbReference type="Gramene" id="OMERI07G08580.1">
    <property type="protein sequence ID" value="OMERI07G08580.1"/>
    <property type="gene ID" value="OMERI07G08580"/>
</dbReference>
<dbReference type="EnsemblPlants" id="OMERI07G08580.1">
    <property type="protein sequence ID" value="OMERI07G08580.1"/>
    <property type="gene ID" value="OMERI07G08580"/>
</dbReference>
<feature type="compositionally biased region" description="Polar residues" evidence="1">
    <location>
        <begin position="1"/>
        <end position="11"/>
    </location>
</feature>
<reference evidence="2" key="1">
    <citation type="submission" date="2015-04" db="UniProtKB">
        <authorList>
            <consortium name="EnsemblPlants"/>
        </authorList>
    </citation>
    <scope>IDENTIFICATION</scope>
</reference>
<evidence type="ECO:0000256" key="1">
    <source>
        <dbReference type="SAM" id="MobiDB-lite"/>
    </source>
</evidence>
<keyword evidence="3" id="KW-1185">Reference proteome</keyword>
<dbReference type="Proteomes" id="UP000008021">
    <property type="component" value="Chromosome 7"/>
</dbReference>
<protein>
    <submittedName>
        <fullName evidence="2">Uncharacterized protein</fullName>
    </submittedName>
</protein>
<evidence type="ECO:0000313" key="3">
    <source>
        <dbReference type="Proteomes" id="UP000008021"/>
    </source>
</evidence>
<dbReference type="HOGENOM" id="CLU_2041779_0_0_1"/>
<proteinExistence type="predicted"/>
<reference evidence="2" key="2">
    <citation type="submission" date="2018-05" db="EMBL/GenBank/DDBJ databases">
        <title>OmerRS3 (Oryza meridionalis Reference Sequence Version 3).</title>
        <authorList>
            <person name="Zhang J."/>
            <person name="Kudrna D."/>
            <person name="Lee S."/>
            <person name="Talag J."/>
            <person name="Welchert J."/>
            <person name="Wing R.A."/>
        </authorList>
    </citation>
    <scope>NUCLEOTIDE SEQUENCE [LARGE SCALE GENOMIC DNA]</scope>
    <source>
        <strain evidence="2">cv. OR44</strain>
    </source>
</reference>
<sequence length="121" mass="12964">MSSHSPRASLQRQKDRPQPDIIMESPENLSWALSVLGCRGPPLGALLRSSWARSVAGEEDTAVEDIAVAPEIRDDGKKGHVKSTMSRAAVAVQGLGGYAGTKLPSTSRKLSNSGRWLTVRI</sequence>
<feature type="region of interest" description="Disordered" evidence="1">
    <location>
        <begin position="1"/>
        <end position="22"/>
    </location>
</feature>